<evidence type="ECO:0000259" key="1">
    <source>
        <dbReference type="PROSITE" id="PS51462"/>
    </source>
</evidence>
<dbReference type="Gene3D" id="3.90.79.10">
    <property type="entry name" value="Nucleoside Triphosphate Pyrophosphohydrolase"/>
    <property type="match status" value="1"/>
</dbReference>
<evidence type="ECO:0000313" key="2">
    <source>
        <dbReference type="EMBL" id="VAW40836.1"/>
    </source>
</evidence>
<protein>
    <recommendedName>
        <fullName evidence="1">Nudix hydrolase domain-containing protein</fullName>
    </recommendedName>
</protein>
<dbReference type="AlphaFoldDB" id="A0A3B0W8F8"/>
<dbReference type="InterPro" id="IPR000086">
    <property type="entry name" value="NUDIX_hydrolase_dom"/>
</dbReference>
<dbReference type="Gene3D" id="6.10.250.1120">
    <property type="match status" value="1"/>
</dbReference>
<dbReference type="Pfam" id="PF00293">
    <property type="entry name" value="NUDIX"/>
    <property type="match status" value="1"/>
</dbReference>
<dbReference type="EMBL" id="UOEU01000813">
    <property type="protein sequence ID" value="VAW40836.1"/>
    <property type="molecule type" value="Genomic_DNA"/>
</dbReference>
<dbReference type="InterPro" id="IPR059176">
    <property type="entry name" value="UDP-X_N"/>
</dbReference>
<dbReference type="InterPro" id="IPR015797">
    <property type="entry name" value="NUDIX_hydrolase-like_dom_sf"/>
</dbReference>
<name>A0A3B0W8F8_9ZZZZ</name>
<dbReference type="SUPFAM" id="SSF55811">
    <property type="entry name" value="Nudix"/>
    <property type="match status" value="1"/>
</dbReference>
<dbReference type="PANTHER" id="PTHR43736:SF1">
    <property type="entry name" value="DIHYDRONEOPTERIN TRIPHOSPHATE DIPHOSPHATASE"/>
    <property type="match status" value="1"/>
</dbReference>
<proteinExistence type="predicted"/>
<dbReference type="Pfam" id="PF12535">
    <property type="entry name" value="Nudix_N"/>
    <property type="match status" value="1"/>
</dbReference>
<feature type="domain" description="Nudix hydrolase" evidence="1">
    <location>
        <begin position="64"/>
        <end position="194"/>
    </location>
</feature>
<accession>A0A3B0W8F8</accession>
<reference evidence="2" key="1">
    <citation type="submission" date="2018-06" db="EMBL/GenBank/DDBJ databases">
        <authorList>
            <person name="Zhirakovskaya E."/>
        </authorList>
    </citation>
    <scope>NUCLEOTIDE SEQUENCE</scope>
</reference>
<sequence>MDILELLNEIQAIARTGLHYTEGAYDRERYERLLELAAQNYGDLLNLPSENVQAQFGKEIGYITPKIGADAAIFNEKGEILLMERADGSGWCLPCGWVEANERPIDATVREVREETGLDIEVKQLVGVFTRKASVKNGPHTMVAVAHLCEIIGGELTLSHEGSALQYWPIEEMDNWHPNHDKYARVAYKMWQSNHLLPAISD</sequence>
<dbReference type="PANTHER" id="PTHR43736">
    <property type="entry name" value="ADP-RIBOSE PYROPHOSPHATASE"/>
    <property type="match status" value="1"/>
</dbReference>
<organism evidence="2">
    <name type="scientific">hydrothermal vent metagenome</name>
    <dbReference type="NCBI Taxonomy" id="652676"/>
    <lineage>
        <taxon>unclassified sequences</taxon>
        <taxon>metagenomes</taxon>
        <taxon>ecological metagenomes</taxon>
    </lineage>
</organism>
<gene>
    <name evidence="2" type="ORF">MNBD_CHLOROFLEXI01-1983</name>
</gene>
<dbReference type="PROSITE" id="PS51462">
    <property type="entry name" value="NUDIX"/>
    <property type="match status" value="1"/>
</dbReference>